<dbReference type="AlphaFoldDB" id="A0AAD9ULD9"/>
<gene>
    <name evidence="19" type="ORF">NP493_11g01006</name>
</gene>
<evidence type="ECO:0000256" key="2">
    <source>
        <dbReference type="ARBA" id="ARBA00005364"/>
    </source>
</evidence>
<organism evidence="19 20">
    <name type="scientific">Ridgeia piscesae</name>
    <name type="common">Tubeworm</name>
    <dbReference type="NCBI Taxonomy" id="27915"/>
    <lineage>
        <taxon>Eukaryota</taxon>
        <taxon>Metazoa</taxon>
        <taxon>Spiralia</taxon>
        <taxon>Lophotrochozoa</taxon>
        <taxon>Annelida</taxon>
        <taxon>Polychaeta</taxon>
        <taxon>Sedentaria</taxon>
        <taxon>Canalipalpata</taxon>
        <taxon>Sabellida</taxon>
        <taxon>Siboglinidae</taxon>
        <taxon>Ridgeia</taxon>
    </lineage>
</organism>
<keyword evidence="14" id="KW-0406">Ion transport</keyword>
<feature type="domain" description="Sodium/calcium exchanger membrane region" evidence="18">
    <location>
        <begin position="362"/>
        <end position="511"/>
    </location>
</feature>
<accession>A0AAD9ULD9</accession>
<evidence type="ECO:0000256" key="8">
    <source>
        <dbReference type="ARBA" id="ARBA00022729"/>
    </source>
</evidence>
<reference evidence="19" key="1">
    <citation type="journal article" date="2023" name="Mol. Biol. Evol.">
        <title>Third-Generation Sequencing Reveals the Adaptive Role of the Epigenome in Three Deep-Sea Polychaetes.</title>
        <authorList>
            <person name="Perez M."/>
            <person name="Aroh O."/>
            <person name="Sun Y."/>
            <person name="Lan Y."/>
            <person name="Juniper S.K."/>
            <person name="Young C.R."/>
            <person name="Angers B."/>
            <person name="Qian P.Y."/>
        </authorList>
    </citation>
    <scope>NUCLEOTIDE SEQUENCE</scope>
    <source>
        <strain evidence="19">R07B-5</strain>
    </source>
</reference>
<feature type="transmembrane region" description="Helical" evidence="17">
    <location>
        <begin position="18"/>
        <end position="37"/>
    </location>
</feature>
<feature type="transmembrane region" description="Helical" evidence="17">
    <location>
        <begin position="100"/>
        <end position="118"/>
    </location>
</feature>
<evidence type="ECO:0000256" key="11">
    <source>
        <dbReference type="ARBA" id="ARBA00022958"/>
    </source>
</evidence>
<keyword evidence="6" id="KW-0109">Calcium transport</keyword>
<keyword evidence="5" id="KW-0633">Potassium transport</keyword>
<feature type="transmembrane region" description="Helical" evidence="17">
    <location>
        <begin position="168"/>
        <end position="191"/>
    </location>
</feature>
<keyword evidence="12 17" id="KW-1133">Transmembrane helix</keyword>
<dbReference type="PANTHER" id="PTHR10846">
    <property type="entry name" value="SODIUM/POTASSIUM/CALCIUM EXCHANGER"/>
    <property type="match status" value="1"/>
</dbReference>
<evidence type="ECO:0000256" key="15">
    <source>
        <dbReference type="ARBA" id="ARBA00023136"/>
    </source>
</evidence>
<protein>
    <recommendedName>
        <fullName evidence="18">Sodium/calcium exchanger membrane region domain-containing protein</fullName>
    </recommendedName>
</protein>
<dbReference type="FunFam" id="1.20.1420.30:FF:000004">
    <property type="entry name" value="Sodium/potassium/calcium exchanger 2 isoform 1"/>
    <property type="match status" value="1"/>
</dbReference>
<dbReference type="InterPro" id="IPR044880">
    <property type="entry name" value="NCX_ion-bd_dom_sf"/>
</dbReference>
<feature type="transmembrane region" description="Helical" evidence="17">
    <location>
        <begin position="466"/>
        <end position="484"/>
    </location>
</feature>
<evidence type="ECO:0000256" key="12">
    <source>
        <dbReference type="ARBA" id="ARBA00022989"/>
    </source>
</evidence>
<comment type="similarity">
    <text evidence="2">Belongs to the Ca(2+):cation antiporter (CaCA) (TC 2.A.19) family. SLC24A subfamily.</text>
</comment>
<evidence type="ECO:0000256" key="4">
    <source>
        <dbReference type="ARBA" id="ARBA00022449"/>
    </source>
</evidence>
<keyword evidence="11" id="KW-0630">Potassium</keyword>
<dbReference type="InterPro" id="IPR004481">
    <property type="entry name" value="K/Na/Ca-exchanger"/>
</dbReference>
<dbReference type="GO" id="GO:0005886">
    <property type="term" value="C:plasma membrane"/>
    <property type="evidence" value="ECO:0007669"/>
    <property type="project" value="TreeGrafter"/>
</dbReference>
<dbReference type="GO" id="GO:0006874">
    <property type="term" value="P:intracellular calcium ion homeostasis"/>
    <property type="evidence" value="ECO:0007669"/>
    <property type="project" value="TreeGrafter"/>
</dbReference>
<evidence type="ECO:0000256" key="17">
    <source>
        <dbReference type="SAM" id="Phobius"/>
    </source>
</evidence>
<evidence type="ECO:0000256" key="16">
    <source>
        <dbReference type="ARBA" id="ARBA00023201"/>
    </source>
</evidence>
<dbReference type="GO" id="GO:0005262">
    <property type="term" value="F:calcium channel activity"/>
    <property type="evidence" value="ECO:0007669"/>
    <property type="project" value="TreeGrafter"/>
</dbReference>
<evidence type="ECO:0000256" key="3">
    <source>
        <dbReference type="ARBA" id="ARBA00022448"/>
    </source>
</evidence>
<feature type="transmembrane region" description="Helical" evidence="17">
    <location>
        <begin position="361"/>
        <end position="385"/>
    </location>
</feature>
<name>A0AAD9ULD9_RIDPI</name>
<evidence type="ECO:0000256" key="10">
    <source>
        <dbReference type="ARBA" id="ARBA00022847"/>
    </source>
</evidence>
<keyword evidence="9" id="KW-0106">Calcium</keyword>
<evidence type="ECO:0000256" key="6">
    <source>
        <dbReference type="ARBA" id="ARBA00022568"/>
    </source>
</evidence>
<feature type="transmembrane region" description="Helical" evidence="17">
    <location>
        <begin position="203"/>
        <end position="221"/>
    </location>
</feature>
<evidence type="ECO:0000259" key="18">
    <source>
        <dbReference type="Pfam" id="PF01699"/>
    </source>
</evidence>
<evidence type="ECO:0000256" key="5">
    <source>
        <dbReference type="ARBA" id="ARBA00022538"/>
    </source>
</evidence>
<keyword evidence="3" id="KW-0813">Transport</keyword>
<dbReference type="NCBIfam" id="TIGR00367">
    <property type="entry name" value="calcium/sodium antiporter"/>
    <property type="match status" value="1"/>
</dbReference>
<evidence type="ECO:0000256" key="7">
    <source>
        <dbReference type="ARBA" id="ARBA00022692"/>
    </source>
</evidence>
<keyword evidence="20" id="KW-1185">Reference proteome</keyword>
<feature type="transmembrane region" description="Helical" evidence="17">
    <location>
        <begin position="397"/>
        <end position="419"/>
    </location>
</feature>
<dbReference type="Proteomes" id="UP001209878">
    <property type="component" value="Unassembled WGS sequence"/>
</dbReference>
<dbReference type="GO" id="GO:0015293">
    <property type="term" value="F:symporter activity"/>
    <property type="evidence" value="ECO:0007669"/>
    <property type="project" value="UniProtKB-KW"/>
</dbReference>
<comment type="caution">
    <text evidence="19">The sequence shown here is derived from an EMBL/GenBank/DDBJ whole genome shotgun (WGS) entry which is preliminary data.</text>
</comment>
<keyword evidence="16" id="KW-0739">Sodium transport</keyword>
<feature type="domain" description="Sodium/calcium exchanger membrane region" evidence="18">
    <location>
        <begin position="104"/>
        <end position="246"/>
    </location>
</feature>
<feature type="transmembrane region" description="Helical" evidence="17">
    <location>
        <begin position="431"/>
        <end position="454"/>
    </location>
</feature>
<dbReference type="PANTHER" id="PTHR10846:SF74">
    <property type="entry name" value="SODIUM_POTASSIUM_CALCIUM EXCHANGER CG1090-RELATED"/>
    <property type="match status" value="1"/>
</dbReference>
<dbReference type="GO" id="GO:0008273">
    <property type="term" value="F:calcium, potassium:sodium antiporter activity"/>
    <property type="evidence" value="ECO:0007669"/>
    <property type="project" value="TreeGrafter"/>
</dbReference>
<keyword evidence="7 17" id="KW-0812">Transmembrane</keyword>
<keyword evidence="4" id="KW-0050">Antiport</keyword>
<keyword evidence="8" id="KW-0732">Signal</keyword>
<dbReference type="EMBL" id="JAODUO010000010">
    <property type="protein sequence ID" value="KAK2193570.1"/>
    <property type="molecule type" value="Genomic_DNA"/>
</dbReference>
<feature type="transmembrane region" description="Helical" evidence="17">
    <location>
        <begin position="227"/>
        <end position="248"/>
    </location>
</feature>
<dbReference type="FunFam" id="1.20.1420.30:FF:000009">
    <property type="entry name" value="sodium/potassium/calcium exchanger 5 isoform X2"/>
    <property type="match status" value="1"/>
</dbReference>
<keyword evidence="10" id="KW-0769">Symport</keyword>
<keyword evidence="13" id="KW-0915">Sodium</keyword>
<sequence>MGLFLVDGRRRKRRRLPVGWWALSVTVVYLGVVVYLATTTGDDLSGFDRRGRPAVTVSHGSEHHASRNLLGISPNCTPPAIEQFPRPILFTPEGRREGGVLLHIIVTVYMFIALAIVCDDYFVPACESISELLKLQSDVAGATFMAAGSSAPELATALIGVFVAKDDIGLGAVVGSAIFNIMFVISICALFAESVVYLKQWPLLRDCTFYTISVLALVLIIRDDIVHWYEATTLLLLYGAYIIIMFYNSRIEAWIVPKFACCNRDISQGEKTELVFKKKQKEASQIATSESTDIDGDSSGFKAASLEYEKYKMLDDDENEDSVLTMPAMWYKRLYWVIGLPLSLAMYVTIPDCRRTRWKKWFFVTFVMSIMWISIFSYLMIWMITIVGHTFSIPDTVMALTLIAAGTSVPDAIASLLVVRDGYGDMAISNAVGSNVFDVLVCLGLPWFLTTVVVNPNTTVQVYSSGLTYSSLTLLSTVVFLLVATHVNGWRLTKKYGVVLLIVYILFNCVSSLYELNIFGQFNPAACLSNY</sequence>
<dbReference type="InterPro" id="IPR004837">
    <property type="entry name" value="NaCa_Exmemb"/>
</dbReference>
<evidence type="ECO:0000313" key="20">
    <source>
        <dbReference type="Proteomes" id="UP001209878"/>
    </source>
</evidence>
<evidence type="ECO:0000313" key="19">
    <source>
        <dbReference type="EMBL" id="KAK2193570.1"/>
    </source>
</evidence>
<evidence type="ECO:0000256" key="9">
    <source>
        <dbReference type="ARBA" id="ARBA00022837"/>
    </source>
</evidence>
<feature type="transmembrane region" description="Helical" evidence="17">
    <location>
        <begin position="496"/>
        <end position="514"/>
    </location>
</feature>
<proteinExistence type="inferred from homology"/>
<evidence type="ECO:0000256" key="1">
    <source>
        <dbReference type="ARBA" id="ARBA00004141"/>
    </source>
</evidence>
<comment type="subcellular location">
    <subcellularLocation>
        <location evidence="1">Membrane</location>
        <topology evidence="1">Multi-pass membrane protein</topology>
    </subcellularLocation>
</comment>
<dbReference type="Gene3D" id="1.20.1420.30">
    <property type="entry name" value="NCX, central ion-binding region"/>
    <property type="match status" value="2"/>
</dbReference>
<dbReference type="Pfam" id="PF01699">
    <property type="entry name" value="Na_Ca_ex"/>
    <property type="match status" value="2"/>
</dbReference>
<keyword evidence="15 17" id="KW-0472">Membrane</keyword>
<evidence type="ECO:0000256" key="14">
    <source>
        <dbReference type="ARBA" id="ARBA00023065"/>
    </source>
</evidence>
<evidence type="ECO:0000256" key="13">
    <source>
        <dbReference type="ARBA" id="ARBA00023053"/>
    </source>
</evidence>